<evidence type="ECO:0000313" key="2">
    <source>
        <dbReference type="EMBL" id="OAS16032.1"/>
    </source>
</evidence>
<dbReference type="RefSeq" id="WP_068667646.1">
    <property type="nucleotide sequence ID" value="NZ_LYPB01000077.1"/>
</dbReference>
<sequence length="357" mass="39379">MKKKLIVSFIFLNLCITSSITYGATDEQSLQQIKIKDEKQIIFKKGISESLLFQLGDDADIVANVIKEEKNISSEKLRNLVTGLIKAKTFKDVGIKREINNGKVITSKGEEIAVPKLQSQDSFSGRKTEPISSLSNTYLTGTGPHYVVSSNTGYAKATGYFTLPTTNTVGNTETAYVIGGIYTSNSGADLGLYSKDDLTWTPCINMGGTNWGGDGGWYESTVHISKASVPTLYLIWKTNDNEVELQTYDGYSFELLSAISYYAPNRGFNKAGSGVSIKREHALAYSSGEGDLTNGSYYLNSHWFNVYIYNNYITSQWSANYTSSRVKGDTADEQSTITLNSSMYDYDDSVSIIFNKP</sequence>
<proteinExistence type="predicted"/>
<feature type="signal peptide" evidence="1">
    <location>
        <begin position="1"/>
        <end position="23"/>
    </location>
</feature>
<gene>
    <name evidence="2" type="ORF">A8708_05490</name>
</gene>
<keyword evidence="3" id="KW-1185">Reference proteome</keyword>
<accession>A0A198A4H1</accession>
<organism evidence="2 3">
    <name type="scientific">Paenibacillus oryzisoli</name>
    <dbReference type="NCBI Taxonomy" id="1850517"/>
    <lineage>
        <taxon>Bacteria</taxon>
        <taxon>Bacillati</taxon>
        <taxon>Bacillota</taxon>
        <taxon>Bacilli</taxon>
        <taxon>Bacillales</taxon>
        <taxon>Paenibacillaceae</taxon>
        <taxon>Paenibacillus</taxon>
    </lineage>
</organism>
<name>A0A198A4H1_9BACL</name>
<dbReference type="AlphaFoldDB" id="A0A198A4H1"/>
<protein>
    <submittedName>
        <fullName evidence="2">Uncharacterized protein</fullName>
    </submittedName>
</protein>
<feature type="chain" id="PRO_5008277793" evidence="1">
    <location>
        <begin position="24"/>
        <end position="357"/>
    </location>
</feature>
<dbReference type="Proteomes" id="UP000078454">
    <property type="component" value="Unassembled WGS sequence"/>
</dbReference>
<dbReference type="EMBL" id="LYPB01000077">
    <property type="protein sequence ID" value="OAS16032.1"/>
    <property type="molecule type" value="Genomic_DNA"/>
</dbReference>
<reference evidence="2 3" key="1">
    <citation type="submission" date="2016-05" db="EMBL/GenBank/DDBJ databases">
        <title>Paenibacillus sp. 1ZS3-15 nov., isolated from the rhizosphere soil.</title>
        <authorList>
            <person name="Zhang X.X."/>
            <person name="Zhang J."/>
        </authorList>
    </citation>
    <scope>NUCLEOTIDE SEQUENCE [LARGE SCALE GENOMIC DNA]</scope>
    <source>
        <strain evidence="2 3">1ZS3-15</strain>
    </source>
</reference>
<comment type="caution">
    <text evidence="2">The sequence shown here is derived from an EMBL/GenBank/DDBJ whole genome shotgun (WGS) entry which is preliminary data.</text>
</comment>
<keyword evidence="1" id="KW-0732">Signal</keyword>
<evidence type="ECO:0000313" key="3">
    <source>
        <dbReference type="Proteomes" id="UP000078454"/>
    </source>
</evidence>
<evidence type="ECO:0000256" key="1">
    <source>
        <dbReference type="SAM" id="SignalP"/>
    </source>
</evidence>
<dbReference type="OrthoDB" id="2581157at2"/>